<evidence type="ECO:0000313" key="3">
    <source>
        <dbReference type="Proteomes" id="UP001296943"/>
    </source>
</evidence>
<evidence type="ECO:0000259" key="1">
    <source>
        <dbReference type="Pfam" id="PF03161"/>
    </source>
</evidence>
<comment type="caution">
    <text evidence="2">The sequence shown here is derived from an EMBL/GenBank/DDBJ whole genome shotgun (WGS) entry which is preliminary data.</text>
</comment>
<keyword evidence="3" id="KW-1185">Reference proteome</keyword>
<protein>
    <recommendedName>
        <fullName evidence="1">Homing endonuclease LAGLIDADG domain-containing protein</fullName>
    </recommendedName>
</protein>
<organism evidence="2 3">
    <name type="scientific">Aquibacillus albus</name>
    <dbReference type="NCBI Taxonomy" id="1168171"/>
    <lineage>
        <taxon>Bacteria</taxon>
        <taxon>Bacillati</taxon>
        <taxon>Bacillota</taxon>
        <taxon>Bacilli</taxon>
        <taxon>Bacillales</taxon>
        <taxon>Bacillaceae</taxon>
        <taxon>Aquibacillus</taxon>
    </lineage>
</organism>
<dbReference type="Proteomes" id="UP001296943">
    <property type="component" value="Unassembled WGS sequence"/>
</dbReference>
<name>A0ABS2MWJ2_9BACI</name>
<dbReference type="InterPro" id="IPR027434">
    <property type="entry name" value="Homing_endonucl"/>
</dbReference>
<evidence type="ECO:0000313" key="2">
    <source>
        <dbReference type="EMBL" id="MBM7570237.1"/>
    </source>
</evidence>
<dbReference type="SUPFAM" id="SSF55608">
    <property type="entry name" value="Homing endonucleases"/>
    <property type="match status" value="1"/>
</dbReference>
<accession>A0ABS2MWJ2</accession>
<sequence length="312" mass="37140">MGYFENYQPVMISKIIGKLLGDGSITVQQSRKPRFQFSHTITDLDWTIHCYNELKYYLPLNKPKYRRITDSRIKQGYSESYIVQSKTHNVITLLEKIWYKNRNKVIPFDLLDVHFNTVSLAWWYQDDGSLKIDNGVPRKIILSTDSFTKTENLQLIDFLLNMYKIKFSIDNQNRLVLYSASEIFYFLYLVKPFIQPCMIRKKLKIKVADTSPSQIDKKRTTIYLPSEIRVISPTKEINHKLEKLQHIWDLYKQDLFYPKVYFKLIDNHNENVNIHVSPYQIIITKSNFQLLYLLKKYTGLTYSELTLLCFIL</sequence>
<gene>
    <name evidence="2" type="ORF">JOC48_000715</name>
</gene>
<reference evidence="2 3" key="1">
    <citation type="submission" date="2021-01" db="EMBL/GenBank/DDBJ databases">
        <title>Genomic Encyclopedia of Type Strains, Phase IV (KMG-IV): sequencing the most valuable type-strain genomes for metagenomic binning, comparative biology and taxonomic classification.</title>
        <authorList>
            <person name="Goeker M."/>
        </authorList>
    </citation>
    <scope>NUCLEOTIDE SEQUENCE [LARGE SCALE GENOMIC DNA]</scope>
    <source>
        <strain evidence="2 3">DSM 23711</strain>
    </source>
</reference>
<dbReference type="InterPro" id="IPR004860">
    <property type="entry name" value="LAGLIDADG_dom"/>
</dbReference>
<dbReference type="Pfam" id="PF03161">
    <property type="entry name" value="LAGLIDADG_2"/>
    <property type="match status" value="1"/>
</dbReference>
<dbReference type="EMBL" id="JAFBDR010000003">
    <property type="protein sequence ID" value="MBM7570237.1"/>
    <property type="molecule type" value="Genomic_DNA"/>
</dbReference>
<dbReference type="RefSeq" id="WP_204497678.1">
    <property type="nucleotide sequence ID" value="NZ_JAFBDR010000003.1"/>
</dbReference>
<dbReference type="Gene3D" id="3.10.28.10">
    <property type="entry name" value="Homing endonucleases"/>
    <property type="match status" value="2"/>
</dbReference>
<feature type="domain" description="Homing endonuclease LAGLIDADG" evidence="1">
    <location>
        <begin position="15"/>
        <end position="178"/>
    </location>
</feature>
<proteinExistence type="predicted"/>